<feature type="compositionally biased region" description="Basic and acidic residues" evidence="1">
    <location>
        <begin position="42"/>
        <end position="52"/>
    </location>
</feature>
<name>A0A0L0FV93_9EUKA</name>
<feature type="compositionally biased region" description="Polar residues" evidence="1">
    <location>
        <begin position="851"/>
        <end position="869"/>
    </location>
</feature>
<feature type="compositionally biased region" description="Basic and acidic residues" evidence="1">
    <location>
        <begin position="269"/>
        <end position="294"/>
    </location>
</feature>
<feature type="region of interest" description="Disordered" evidence="1">
    <location>
        <begin position="837"/>
        <end position="942"/>
    </location>
</feature>
<feature type="region of interest" description="Disordered" evidence="1">
    <location>
        <begin position="175"/>
        <end position="216"/>
    </location>
</feature>
<feature type="compositionally biased region" description="Basic and acidic residues" evidence="1">
    <location>
        <begin position="799"/>
        <end position="813"/>
    </location>
</feature>
<feature type="region of interest" description="Disordered" evidence="1">
    <location>
        <begin position="799"/>
        <end position="824"/>
    </location>
</feature>
<feature type="compositionally biased region" description="Polar residues" evidence="1">
    <location>
        <begin position="199"/>
        <end position="210"/>
    </location>
</feature>
<proteinExistence type="predicted"/>
<feature type="compositionally biased region" description="Polar residues" evidence="1">
    <location>
        <begin position="103"/>
        <end position="117"/>
    </location>
</feature>
<feature type="region of interest" description="Disordered" evidence="1">
    <location>
        <begin position="243"/>
        <end position="294"/>
    </location>
</feature>
<evidence type="ECO:0000256" key="1">
    <source>
        <dbReference type="SAM" id="MobiDB-lite"/>
    </source>
</evidence>
<feature type="compositionally biased region" description="Basic and acidic residues" evidence="1">
    <location>
        <begin position="888"/>
        <end position="898"/>
    </location>
</feature>
<dbReference type="GeneID" id="25907383"/>
<evidence type="ECO:0000313" key="2">
    <source>
        <dbReference type="EMBL" id="KNC80770.1"/>
    </source>
</evidence>
<feature type="compositionally biased region" description="Low complexity" evidence="1">
    <location>
        <begin position="259"/>
        <end position="268"/>
    </location>
</feature>
<sequence>MDDTTVVNLAPDYGPPASSNTADDHVHTESAADSPTKTQKRPAIDHLDKDVASKVPRSDPASNHKSPAQSTNVGEHTPDTNISDNLNDTGMNDHDTTDPPELQDNNLEPNPFTNNVASPVAATASETQPSTGDIVGPDEIGVLRKVIESQVNGVPHSVDHDRVDTMDVRVPQVTVLAEGPQHDSNNDNVGVSADGSELDQMSNTPHSAGSDTDEESRGNILEQSIEHDNADADAEESIVDQISAEQQSVRSDTEGGCTSQQEPRSPQQESDRITEESGGAHEVHENGTESHDVDYIGPGLQLNGQVLPTTHVAHEGIVFESPGPLSAGVDPVLGSSKGTYILSAEYTQVNELGYLNSPKFFHSGSQTARQSQSAIEQLSADATKINTVGTGASMHTETGINLSGPGVGPQLLSHTPGHRNGTNINTHTHGTYEPSGAQEYVREDAQPHSGIHLHEQDSAHTHIEYGASEKPYLEPLTLTDTYTTLHTTQAPAYMHIHEPMPGPTNSFDDVNAHYYVDDNTPKSQLVDMLHGLNTVGTRDELLARVLRLQRNELEPGDLLVDYTALASKGRSAAIKVARAMGLDVEKMALSLNDIVDLLFTTHHKNLSDAHQHTLALHRNWSTAEGVSAKEYNWKWTQKYIDSTRPEKSRGQAQSTDADLWSDADLHRLPTKDIRVMLEGLNTFGSKEELVERVDRAKRDELIMDDIFVDFNLYAAQGNTDKVFSRARLMGVFAGVEDVKQLTTPEVVRMMFEHQHANITLRDHERLAEFRGWNADDDDDAKRFNKKWTEVHCLKGVKLRERRPVGKPTLHDQGPDTTGTGATTNGFAQAHATEYAHATHISDRHSGEGSNGLDSRTGLAQGSYHSSTHGGDTHMQGHRSNTMPFATANRRDGRDDRSSNTHMSDGDGLPMLSTAGLSRDSMPSRGHAHTDMSNPDGLKAHTRGMFSEPQIPLVVDPYQLGASLRTQDGESVHKLSKARIRQLLTGYNTSGNKEELVARLGRAMTNQLHPHDVFVDYTTIAHKSKTVAKAIANELGLCTVDKSGGPMTVPAIIDLLFDHQYMVMKDEDHVKLAAYRGWSAENAAGESAQQYNRRVTREYVEGTRLKTCRKESRSDIEPLAPPSPSTKFVDYTSNAYQKLSKTELCELAVKMGLDETIVGRKTKKPKTAELIDFLFKRQQELHSDAKHESIALTRGWTEAHADELSAREFNDKWVSKYVELSRMPKDSLNRLACTALPDARDLTTRQKQHALANHYALERETSLTPVNTLRELLKGLNIFGEREELVLRLDRANRNCLEVDDVFFDFCCLTSQPKAMAVEMAKVVGVSVEVRGRSLTLPQIIDALFRQQQDDTSDEHHVVLATHRGWSPETHPEQDAREFNEGVLNEHISANKVKTFARERGNPTVVDSFGFVDYTSATYTKLSKPELTELAQSKGLEVVGEDGKKLKTVEIIDLLFAAQHQELSDSCHTQIAISRGWTAESGMEAIEFNRRWTQHYVMYARMARGDFTAHFMQVLPHLENLALKPRQYALATHDALECD</sequence>
<evidence type="ECO:0008006" key="4">
    <source>
        <dbReference type="Google" id="ProtNLM"/>
    </source>
</evidence>
<gene>
    <name evidence="2" type="ORF">SARC_06879</name>
</gene>
<dbReference type="RefSeq" id="XP_014154672.1">
    <property type="nucleotide sequence ID" value="XM_014299197.1"/>
</dbReference>
<keyword evidence="3" id="KW-1185">Reference proteome</keyword>
<protein>
    <recommendedName>
        <fullName evidence="4">SAP domain-containing protein</fullName>
    </recommendedName>
</protein>
<accession>A0A0L0FV93</accession>
<feature type="compositionally biased region" description="Polar residues" evidence="1">
    <location>
        <begin position="60"/>
        <end position="90"/>
    </location>
</feature>
<dbReference type="EMBL" id="KQ242110">
    <property type="protein sequence ID" value="KNC80770.1"/>
    <property type="molecule type" value="Genomic_DNA"/>
</dbReference>
<evidence type="ECO:0000313" key="3">
    <source>
        <dbReference type="Proteomes" id="UP000054560"/>
    </source>
</evidence>
<dbReference type="Proteomes" id="UP000054560">
    <property type="component" value="Unassembled WGS sequence"/>
</dbReference>
<organism evidence="2 3">
    <name type="scientific">Sphaeroforma arctica JP610</name>
    <dbReference type="NCBI Taxonomy" id="667725"/>
    <lineage>
        <taxon>Eukaryota</taxon>
        <taxon>Ichthyosporea</taxon>
        <taxon>Ichthyophonida</taxon>
        <taxon>Sphaeroforma</taxon>
    </lineage>
</organism>
<reference evidence="2 3" key="1">
    <citation type="submission" date="2011-02" db="EMBL/GenBank/DDBJ databases">
        <title>The Genome Sequence of Sphaeroforma arctica JP610.</title>
        <authorList>
            <consortium name="The Broad Institute Genome Sequencing Platform"/>
            <person name="Russ C."/>
            <person name="Cuomo C."/>
            <person name="Young S.K."/>
            <person name="Zeng Q."/>
            <person name="Gargeya S."/>
            <person name="Alvarado L."/>
            <person name="Berlin A."/>
            <person name="Chapman S.B."/>
            <person name="Chen Z."/>
            <person name="Freedman E."/>
            <person name="Gellesch M."/>
            <person name="Goldberg J."/>
            <person name="Griggs A."/>
            <person name="Gujja S."/>
            <person name="Heilman E."/>
            <person name="Heiman D."/>
            <person name="Howarth C."/>
            <person name="Mehta T."/>
            <person name="Neiman D."/>
            <person name="Pearson M."/>
            <person name="Roberts A."/>
            <person name="Saif S."/>
            <person name="Shea T."/>
            <person name="Shenoy N."/>
            <person name="Sisk P."/>
            <person name="Stolte C."/>
            <person name="Sykes S."/>
            <person name="White J."/>
            <person name="Yandava C."/>
            <person name="Burger G."/>
            <person name="Gray M.W."/>
            <person name="Holland P.W.H."/>
            <person name="King N."/>
            <person name="Lang F.B.F."/>
            <person name="Roger A.J."/>
            <person name="Ruiz-Trillo I."/>
            <person name="Haas B."/>
            <person name="Nusbaum C."/>
            <person name="Birren B."/>
        </authorList>
    </citation>
    <scope>NUCLEOTIDE SEQUENCE [LARGE SCALE GENOMIC DNA]</scope>
    <source>
        <strain evidence="2 3">JP610</strain>
    </source>
</reference>
<feature type="region of interest" description="Disordered" evidence="1">
    <location>
        <begin position="1"/>
        <end position="137"/>
    </location>
</feature>